<evidence type="ECO:0000256" key="6">
    <source>
        <dbReference type="PROSITE-ProRule" id="PRU01324"/>
    </source>
</evidence>
<comment type="similarity">
    <text evidence="2 6">Belongs to the ELL/occludin family.</text>
</comment>
<comment type="subcellular location">
    <subcellularLocation>
        <location evidence="1">Nucleus</location>
    </subcellularLocation>
</comment>
<dbReference type="PANTHER" id="PTHR23288:SF17">
    <property type="entry name" value="RNA POLYMERASE II ELONGATION FACTOR ELL"/>
    <property type="match status" value="1"/>
</dbReference>
<dbReference type="GeneID" id="111250960"/>
<feature type="compositionally biased region" description="Polar residues" evidence="7">
    <location>
        <begin position="553"/>
        <end position="583"/>
    </location>
</feature>
<feature type="compositionally biased region" description="Low complexity" evidence="7">
    <location>
        <begin position="416"/>
        <end position="436"/>
    </location>
</feature>
<feature type="compositionally biased region" description="Basic and acidic residues" evidence="7">
    <location>
        <begin position="386"/>
        <end position="397"/>
    </location>
</feature>
<dbReference type="Proteomes" id="UP000594260">
    <property type="component" value="Unplaced"/>
</dbReference>
<dbReference type="Gene3D" id="1.10.10.2670">
    <property type="entry name" value="E3 ubiquitin-protein ligase"/>
    <property type="match status" value="1"/>
</dbReference>
<dbReference type="GO" id="GO:0032968">
    <property type="term" value="P:positive regulation of transcription elongation by RNA polymerase II"/>
    <property type="evidence" value="ECO:0007669"/>
    <property type="project" value="TreeGrafter"/>
</dbReference>
<dbReference type="FunCoup" id="A0A7M7KLJ7">
    <property type="interactions" value="1060"/>
</dbReference>
<dbReference type="GO" id="GO:0042795">
    <property type="term" value="P:snRNA transcription by RNA polymerase II"/>
    <property type="evidence" value="ECO:0007669"/>
    <property type="project" value="TreeGrafter"/>
</dbReference>
<dbReference type="InterPro" id="IPR019464">
    <property type="entry name" value="ELL_N"/>
</dbReference>
<dbReference type="RefSeq" id="XP_022662734.1">
    <property type="nucleotide sequence ID" value="XM_022806999.1"/>
</dbReference>
<feature type="compositionally biased region" description="Pro residues" evidence="7">
    <location>
        <begin position="194"/>
        <end position="204"/>
    </location>
</feature>
<sequence length="696" mass="77502">MAALVEGCRYGLSSEGTNSSDRTLIFVKLTDSALKAVEDFVKFKVSECSFGILKLYVVVNESELKKKRNATARTASIKFDGNTGTIHIPNLRQDSTRSFGFNVSSLDKDASLQQGSFDCIRQTPGGAGPGRGELDKLGALVHKMQIAANEDSYEKTRERMATAEQVAKKNCAKVIKITEKNVGRKVKLKRPPGSVMPPAPPTSPPFRTAPGRNSLAPSARQTDRLDSSSLSGGSASRLERPEQRLERLVEGSMPTLPVTSGQTSLERQTPALVSSSNSNVSMSSKNHSPAQANKANRFSNDIMKRSYRERLIHMLAVRPLKKPEILARLIKEGVKESEKKGMTALLSQITTLKDSTFHLIRAAWQEVHEDDWPFYTAEERLSVKKNRASMEREDSLPRHSSTLRVSPLLSGPMTPSNPSSVVSSDSGVHSNHSPSSHSEEATTPNHPHGGAAPGYTNATSQRDREIDRERREHRERERDFERRERDREQRERDSLKRVSPSTASFSDSGAGVDSKRMRLNNAYGGSGSQSKKSPPISPPLAPPSSRSAPWVTMGSTGSSYCQSSPECVSPSSQDYKSTGSSPSGDVPEYVARYVEITNQEQRFRYKCDFAAEYPRYRQLHQLLDQVSHKFVELESTLRKCNYGSEDFRRVANEIMAEYRKSKNDQEYQNAKKNFQYLHDKLGHIKQLVADFDRVHS</sequence>
<evidence type="ECO:0000256" key="7">
    <source>
        <dbReference type="SAM" id="MobiDB-lite"/>
    </source>
</evidence>
<evidence type="ECO:0000256" key="3">
    <source>
        <dbReference type="ARBA" id="ARBA00023015"/>
    </source>
</evidence>
<feature type="compositionally biased region" description="Low complexity" evidence="7">
    <location>
        <begin position="274"/>
        <end position="288"/>
    </location>
</feature>
<feature type="compositionally biased region" description="Polar residues" evidence="7">
    <location>
        <begin position="257"/>
        <end position="273"/>
    </location>
</feature>
<proteinExistence type="inferred from homology"/>
<feature type="region of interest" description="Disordered" evidence="7">
    <location>
        <begin position="183"/>
        <end position="293"/>
    </location>
</feature>
<keyword evidence="3" id="KW-0805">Transcription regulation</keyword>
<evidence type="ECO:0000313" key="10">
    <source>
        <dbReference type="Proteomes" id="UP000594260"/>
    </source>
</evidence>
<dbReference type="InParanoid" id="A0A7M7KLJ7"/>
<dbReference type="OMA" id="QQFQSWH"/>
<feature type="compositionally biased region" description="Low complexity" evidence="7">
    <location>
        <begin position="227"/>
        <end position="236"/>
    </location>
</feature>
<dbReference type="PROSITE" id="PS51980">
    <property type="entry name" value="OCEL"/>
    <property type="match status" value="1"/>
</dbReference>
<accession>A0A7M7KLJ7</accession>
<protein>
    <recommendedName>
        <fullName evidence="8">OCEL domain-containing protein</fullName>
    </recommendedName>
</protein>
<dbReference type="Gene3D" id="6.10.140.340">
    <property type="match status" value="1"/>
</dbReference>
<evidence type="ECO:0000256" key="1">
    <source>
        <dbReference type="ARBA" id="ARBA00004123"/>
    </source>
</evidence>
<dbReference type="InterPro" id="IPR042065">
    <property type="entry name" value="E3_ELL-like"/>
</dbReference>
<dbReference type="Pfam" id="PF07303">
    <property type="entry name" value="Occludin_ELL"/>
    <property type="match status" value="1"/>
</dbReference>
<dbReference type="InterPro" id="IPR010844">
    <property type="entry name" value="Occludin_ELL"/>
</dbReference>
<name>A0A7M7KLJ7_VARDE</name>
<feature type="compositionally biased region" description="Basic and acidic residues" evidence="7">
    <location>
        <begin position="237"/>
        <end position="249"/>
    </location>
</feature>
<dbReference type="GO" id="GO:0008023">
    <property type="term" value="C:transcription elongation factor complex"/>
    <property type="evidence" value="ECO:0007669"/>
    <property type="project" value="InterPro"/>
</dbReference>
<keyword evidence="10" id="KW-1185">Reference proteome</keyword>
<dbReference type="CTD" id="40171"/>
<dbReference type="SUPFAM" id="SSF144292">
    <property type="entry name" value="occludin/ELL-like"/>
    <property type="match status" value="1"/>
</dbReference>
<dbReference type="SUPFAM" id="SSF46785">
    <property type="entry name" value="Winged helix' DNA-binding domain"/>
    <property type="match status" value="1"/>
</dbReference>
<evidence type="ECO:0000259" key="8">
    <source>
        <dbReference type="PROSITE" id="PS51980"/>
    </source>
</evidence>
<feature type="region of interest" description="Disordered" evidence="7">
    <location>
        <begin position="386"/>
        <end position="586"/>
    </location>
</feature>
<evidence type="ECO:0000256" key="4">
    <source>
        <dbReference type="ARBA" id="ARBA00023163"/>
    </source>
</evidence>
<dbReference type="Pfam" id="PF10390">
    <property type="entry name" value="ELL"/>
    <property type="match status" value="1"/>
</dbReference>
<organism evidence="9 10">
    <name type="scientific">Varroa destructor</name>
    <name type="common">Honeybee mite</name>
    <dbReference type="NCBI Taxonomy" id="109461"/>
    <lineage>
        <taxon>Eukaryota</taxon>
        <taxon>Metazoa</taxon>
        <taxon>Ecdysozoa</taxon>
        <taxon>Arthropoda</taxon>
        <taxon>Chelicerata</taxon>
        <taxon>Arachnida</taxon>
        <taxon>Acari</taxon>
        <taxon>Parasitiformes</taxon>
        <taxon>Mesostigmata</taxon>
        <taxon>Gamasina</taxon>
        <taxon>Dermanyssoidea</taxon>
        <taxon>Varroidae</taxon>
        <taxon>Varroa</taxon>
    </lineage>
</organism>
<dbReference type="AlphaFoldDB" id="A0A7M7KLJ7"/>
<evidence type="ECO:0000313" key="9">
    <source>
        <dbReference type="EnsemblMetazoa" id="XP_022662734"/>
    </source>
</evidence>
<keyword evidence="4" id="KW-0804">Transcription</keyword>
<dbReference type="GO" id="GO:0000987">
    <property type="term" value="F:cis-regulatory region sequence-specific DNA binding"/>
    <property type="evidence" value="ECO:0007669"/>
    <property type="project" value="TreeGrafter"/>
</dbReference>
<dbReference type="EnsemblMetazoa" id="XM_022806999">
    <property type="protein sequence ID" value="XP_022662734"/>
    <property type="gene ID" value="LOC111250960"/>
</dbReference>
<dbReference type="OrthoDB" id="6284217at2759"/>
<reference evidence="9" key="1">
    <citation type="submission" date="2021-01" db="UniProtKB">
        <authorList>
            <consortium name="EnsemblMetazoa"/>
        </authorList>
    </citation>
    <scope>IDENTIFICATION</scope>
</reference>
<feature type="domain" description="OCEL" evidence="8">
    <location>
        <begin position="587"/>
        <end position="696"/>
    </location>
</feature>
<dbReference type="KEGG" id="vde:111250960"/>
<dbReference type="InterPro" id="IPR036390">
    <property type="entry name" value="WH_DNA-bd_sf"/>
</dbReference>
<evidence type="ECO:0000256" key="5">
    <source>
        <dbReference type="ARBA" id="ARBA00023242"/>
    </source>
</evidence>
<evidence type="ECO:0000256" key="2">
    <source>
        <dbReference type="ARBA" id="ARBA00009171"/>
    </source>
</evidence>
<keyword evidence="5" id="KW-0539">Nucleus</keyword>
<dbReference type="InterPro" id="IPR031176">
    <property type="entry name" value="ELL/occludin"/>
</dbReference>
<feature type="compositionally biased region" description="Basic and acidic residues" evidence="7">
    <location>
        <begin position="461"/>
        <end position="496"/>
    </location>
</feature>
<dbReference type="GO" id="GO:0006368">
    <property type="term" value="P:transcription elongation by RNA polymerase II"/>
    <property type="evidence" value="ECO:0007669"/>
    <property type="project" value="InterPro"/>
</dbReference>
<dbReference type="PANTHER" id="PTHR23288">
    <property type="entry name" value="OCCLUDIN AND RNA POLYMERASE II ELONGATION FACTOR ELL"/>
    <property type="match status" value="1"/>
</dbReference>